<reference evidence="2" key="1">
    <citation type="journal article" date="2019" name="Int. J. Syst. Evol. Microbiol.">
        <title>The Global Catalogue of Microorganisms (GCM) 10K type strain sequencing project: providing services to taxonomists for standard genome sequencing and annotation.</title>
        <authorList>
            <consortium name="The Broad Institute Genomics Platform"/>
            <consortium name="The Broad Institute Genome Sequencing Center for Infectious Disease"/>
            <person name="Wu L."/>
            <person name="Ma J."/>
        </authorList>
    </citation>
    <scope>NUCLEOTIDE SEQUENCE [LARGE SCALE GENOMIC DNA]</scope>
    <source>
        <strain evidence="2">CGMCC 4.7177</strain>
    </source>
</reference>
<accession>A0ABV9B7W2</accession>
<dbReference type="RefSeq" id="WP_381185420.1">
    <property type="nucleotide sequence ID" value="NZ_JBHSFK010000052.1"/>
</dbReference>
<sequence length="73" mass="8079">MLLLSAGHCSRKDLDRLVNGLLDAGDAVVVNRRGGHKFRRGFYKLAVMCALHGAWLEESTQNRIQAVGWALTD</sequence>
<evidence type="ECO:0000313" key="1">
    <source>
        <dbReference type="EMBL" id="MFC4507207.1"/>
    </source>
</evidence>
<dbReference type="EMBL" id="JBHSFK010000052">
    <property type="protein sequence ID" value="MFC4507207.1"/>
    <property type="molecule type" value="Genomic_DNA"/>
</dbReference>
<evidence type="ECO:0000313" key="2">
    <source>
        <dbReference type="Proteomes" id="UP001595839"/>
    </source>
</evidence>
<protein>
    <submittedName>
        <fullName evidence="1">Uncharacterized protein</fullName>
    </submittedName>
</protein>
<proteinExistence type="predicted"/>
<keyword evidence="2" id="KW-1185">Reference proteome</keyword>
<dbReference type="Proteomes" id="UP001595839">
    <property type="component" value="Unassembled WGS sequence"/>
</dbReference>
<organism evidence="1 2">
    <name type="scientific">Streptomyces vulcanius</name>
    <dbReference type="NCBI Taxonomy" id="1441876"/>
    <lineage>
        <taxon>Bacteria</taxon>
        <taxon>Bacillati</taxon>
        <taxon>Actinomycetota</taxon>
        <taxon>Actinomycetes</taxon>
        <taxon>Kitasatosporales</taxon>
        <taxon>Streptomycetaceae</taxon>
        <taxon>Streptomyces</taxon>
    </lineage>
</organism>
<name>A0ABV9B7W2_9ACTN</name>
<gene>
    <name evidence="1" type="ORF">ACFPIH_48670</name>
</gene>
<comment type="caution">
    <text evidence="1">The sequence shown here is derived from an EMBL/GenBank/DDBJ whole genome shotgun (WGS) entry which is preliminary data.</text>
</comment>